<name>A0A0M9FWY6_LEPPY</name>
<dbReference type="Gene3D" id="1.20.920.20">
    <property type="match status" value="1"/>
</dbReference>
<feature type="compositionally biased region" description="Basic and acidic residues" evidence="2">
    <location>
        <begin position="209"/>
        <end position="218"/>
    </location>
</feature>
<evidence type="ECO:0000256" key="1">
    <source>
        <dbReference type="SAM" id="Coils"/>
    </source>
</evidence>
<comment type="caution">
    <text evidence="3">The sequence shown here is derived from an EMBL/GenBank/DDBJ whole genome shotgun (WGS) entry which is preliminary data.</text>
</comment>
<feature type="compositionally biased region" description="Pro residues" evidence="2">
    <location>
        <begin position="97"/>
        <end position="106"/>
    </location>
</feature>
<evidence type="ECO:0000256" key="2">
    <source>
        <dbReference type="SAM" id="MobiDB-lite"/>
    </source>
</evidence>
<dbReference type="EMBL" id="LGTL01000016">
    <property type="protein sequence ID" value="KPA77587.1"/>
    <property type="molecule type" value="Genomic_DNA"/>
</dbReference>
<dbReference type="GeneID" id="26907241"/>
<feature type="compositionally biased region" description="Polar residues" evidence="2">
    <location>
        <begin position="57"/>
        <end position="78"/>
    </location>
</feature>
<accession>A0A0M9FWY6</accession>
<feature type="compositionally biased region" description="Low complexity" evidence="2">
    <location>
        <begin position="545"/>
        <end position="565"/>
    </location>
</feature>
<dbReference type="Proteomes" id="UP000037923">
    <property type="component" value="Unassembled WGS sequence"/>
</dbReference>
<feature type="compositionally biased region" description="Low complexity" evidence="2">
    <location>
        <begin position="584"/>
        <end position="601"/>
    </location>
</feature>
<feature type="coiled-coil region" evidence="1">
    <location>
        <begin position="810"/>
        <end position="922"/>
    </location>
</feature>
<dbReference type="VEuPathDB" id="TriTrypDB:LpyrH10_16_1370"/>
<protein>
    <submittedName>
        <fullName evidence="3">Kinetoplast-associated protein-like protein</fullName>
    </submittedName>
</protein>
<dbReference type="PANTHER" id="PTHR43049:SF1">
    <property type="entry name" value="EARLY ENDOSOME ANTIGEN"/>
    <property type="match status" value="1"/>
</dbReference>
<gene>
    <name evidence="3" type="ORF">ABB37_06955</name>
</gene>
<organism evidence="3 4">
    <name type="scientific">Leptomonas pyrrhocoris</name>
    <name type="common">Firebug parasite</name>
    <dbReference type="NCBI Taxonomy" id="157538"/>
    <lineage>
        <taxon>Eukaryota</taxon>
        <taxon>Discoba</taxon>
        <taxon>Euglenozoa</taxon>
        <taxon>Kinetoplastea</taxon>
        <taxon>Metakinetoplastina</taxon>
        <taxon>Trypanosomatida</taxon>
        <taxon>Trypanosomatidae</taxon>
        <taxon>Leishmaniinae</taxon>
        <taxon>Leptomonas</taxon>
    </lineage>
</organism>
<feature type="region of interest" description="Disordered" evidence="2">
    <location>
        <begin position="972"/>
        <end position="993"/>
    </location>
</feature>
<keyword evidence="4" id="KW-1185">Reference proteome</keyword>
<dbReference type="AlphaFoldDB" id="A0A0M9FWY6"/>
<dbReference type="OMA" id="VLIQPWI"/>
<feature type="compositionally biased region" description="Polar residues" evidence="2">
    <location>
        <begin position="602"/>
        <end position="615"/>
    </location>
</feature>
<dbReference type="EMBL" id="LGTL01000016">
    <property type="protein sequence ID" value="KPA77586.1"/>
    <property type="molecule type" value="Genomic_DNA"/>
</dbReference>
<feature type="region of interest" description="Disordered" evidence="2">
    <location>
        <begin position="208"/>
        <end position="235"/>
    </location>
</feature>
<proteinExistence type="predicted"/>
<feature type="region of interest" description="Disordered" evidence="2">
    <location>
        <begin position="1095"/>
        <end position="1117"/>
    </location>
</feature>
<dbReference type="PANTHER" id="PTHR43049">
    <property type="entry name" value="EARLY ENDOSOME ANTIGEN"/>
    <property type="match status" value="1"/>
</dbReference>
<feature type="region of interest" description="Disordered" evidence="2">
    <location>
        <begin position="57"/>
        <end position="110"/>
    </location>
</feature>
<evidence type="ECO:0000313" key="4">
    <source>
        <dbReference type="Proteomes" id="UP000037923"/>
    </source>
</evidence>
<feature type="compositionally biased region" description="Low complexity" evidence="2">
    <location>
        <begin position="263"/>
        <end position="279"/>
    </location>
</feature>
<dbReference type="RefSeq" id="XP_015656026.1">
    <property type="nucleotide sequence ID" value="XM_015805413.1"/>
</dbReference>
<sequence length="1224" mass="132011">MNGSGSDVLGQQQQQQEEDDLRLKVGAIVAYECLLDDTIGTTSWRIGAVRALATPAVCTSPSDGFNPTSEPVKGNSNTAEEEGEGSGALAASEKPMTPSPPSPPIPRTHLTSSLSSITLTRKTTCQTAEIQPWISLATATPAAYRSHNKDEEGDYNSCSVGPAMTNGESLSPSSVAVGAAGAAGGSPRLLSAGGPSACLAEMNAVQTSLKEEKEKEEGMPLSAHSDAPSGAEDDEDRLAKALSAAYTRVLTATTSRDGERGRSTSSAISEASAAVAADPSLQRQIEAKRAEFRVRIEQTLADLQQTRQQQHDLQKAQEKAQTQLQHARQHLREAQEKVQEIDVRALKEIQGYRLPPAVVQLVMSAVLCVLGEKASTWSEVVTVMRTPSFIARVALYDPAQLTQARLEEVKKKYIAERNFSHAVAMKGSQALGQFQEWVMRQAQLADADGSLARFLAQKESSTAALAVARQKIAAGAAELECLEAELDALLHEQGRQQQQQQQQKEEEEEELRKSTGGVISANGAAVPSPRPPEAGAQQRGTPKEPQASQQQQPTTTTNSSPATPRSRSRQLSPRFAKDKLSFGSPIPTTSAVASSTTQTPPGANNTVGQPQQQLHVSPLPPPGSQWLCPPAGAVHNTYVLRSSILCVLGYTSSDDAVPLAGSVFTLTNKQQQLVCEAMEKPLHARPLVPLTAKEAAAERVRAVLQRLLQRIARHAGRVAHVTPHVQAAQHPLHARHGAVRHLADGGDVVDNGAAQLLRRVLQHHLPVLPFEGHGVVRRDGGRARCFQTVMAHYEGRQQRRSQREAEAAIAAQQRQHMKDLKQQLLDALAAQTSQQNTVQGLELTHTAALQQAQQTQQQHAAEVKEAENAAAEAERQLHAAHAALQEQAKMHQEEVEKLLGQLAQREEALHQLQEAHTSAQAAVRRCETRVKQQQEGDEAQPRELTQRWGQVQVQDTHSKLVEALQAQLHATETASSSSRLEQQRHADAAAAAAVRRNERRAALEDISHKIQILAKRMPVIPSGPSTAKSNEGTAAQPQHVNPAKVALGRELAVQLHAMTKEKADVAAAVAQSRRATTHHQRAVEAAAAEVQRRRRALHEAVGGGTGSMASTASAGNEEEQDGLAALYAEVAAASQRCTASMQNLTVQEEQRLQACAEEEAEVSRILQRMNASGSRDAVAQLMREVHNRATSSFLQRHQTAWMNTCLCGLLFAAVATLQYKKYAV</sequence>
<evidence type="ECO:0000313" key="3">
    <source>
        <dbReference type="EMBL" id="KPA77586.1"/>
    </source>
</evidence>
<feature type="coiled-coil region" evidence="1">
    <location>
        <begin position="289"/>
        <end position="344"/>
    </location>
</feature>
<dbReference type="OrthoDB" id="267560at2759"/>
<keyword evidence="1" id="KW-0175">Coiled coil</keyword>
<reference evidence="3 4" key="1">
    <citation type="submission" date="2015-07" db="EMBL/GenBank/DDBJ databases">
        <title>High-quality genome of monoxenous trypanosomatid Leptomonas pyrrhocoris.</title>
        <authorList>
            <person name="Flegontov P."/>
            <person name="Butenko A."/>
            <person name="Firsov S."/>
            <person name="Vlcek C."/>
            <person name="Logacheva M.D."/>
            <person name="Field M."/>
            <person name="Filatov D."/>
            <person name="Flegontova O."/>
            <person name="Gerasimov E."/>
            <person name="Jackson A.P."/>
            <person name="Kelly S."/>
            <person name="Opperdoes F."/>
            <person name="O'Reilly A."/>
            <person name="Votypka J."/>
            <person name="Yurchenko V."/>
            <person name="Lukes J."/>
        </authorList>
    </citation>
    <scope>NUCLEOTIDE SEQUENCE [LARGE SCALE GENOMIC DNA]</scope>
    <source>
        <strain evidence="3">H10</strain>
    </source>
</reference>
<feature type="region of interest" description="Disordered" evidence="2">
    <location>
        <begin position="493"/>
        <end position="621"/>
    </location>
</feature>
<feature type="region of interest" description="Disordered" evidence="2">
    <location>
        <begin position="253"/>
        <end position="279"/>
    </location>
</feature>
<dbReference type="RefSeq" id="XP_015656025.1">
    <property type="nucleotide sequence ID" value="XM_015805412.1"/>
</dbReference>